<dbReference type="Proteomes" id="UP000736164">
    <property type="component" value="Unassembled WGS sequence"/>
</dbReference>
<dbReference type="Gene3D" id="3.40.50.1380">
    <property type="entry name" value="Methylglyoxal synthase-like domain"/>
    <property type="match status" value="1"/>
</dbReference>
<dbReference type="SUPFAM" id="SSF52335">
    <property type="entry name" value="Methylglyoxal synthase-like"/>
    <property type="match status" value="1"/>
</dbReference>
<feature type="non-terminal residue" evidence="1">
    <location>
        <position position="1"/>
    </location>
</feature>
<dbReference type="InterPro" id="IPR036914">
    <property type="entry name" value="MGS-like_dom_sf"/>
</dbReference>
<accession>A0A8J7TII3</accession>
<dbReference type="EMBL" id="JAAWVO010070061">
    <property type="protein sequence ID" value="MBN3324266.1"/>
    <property type="molecule type" value="Genomic_DNA"/>
</dbReference>
<dbReference type="AlphaFoldDB" id="A0A8J7TII3"/>
<evidence type="ECO:0000313" key="2">
    <source>
        <dbReference type="Proteomes" id="UP000736164"/>
    </source>
</evidence>
<protein>
    <submittedName>
        <fullName evidence="1">CPSM synthase</fullName>
    </submittedName>
</protein>
<feature type="non-terminal residue" evidence="1">
    <location>
        <position position="56"/>
    </location>
</feature>
<proteinExistence type="predicted"/>
<organism evidence="1 2">
    <name type="scientific">Atractosteus spatula</name>
    <name type="common">Alligator gar</name>
    <name type="synonym">Lepisosteus spatula</name>
    <dbReference type="NCBI Taxonomy" id="7917"/>
    <lineage>
        <taxon>Eukaryota</taxon>
        <taxon>Metazoa</taxon>
        <taxon>Chordata</taxon>
        <taxon>Craniata</taxon>
        <taxon>Vertebrata</taxon>
        <taxon>Euteleostomi</taxon>
        <taxon>Actinopterygii</taxon>
        <taxon>Neopterygii</taxon>
        <taxon>Holostei</taxon>
        <taxon>Semionotiformes</taxon>
        <taxon>Lepisosteidae</taxon>
        <taxon>Atractosteus</taxon>
    </lineage>
</organism>
<keyword evidence="2" id="KW-1185">Reference proteome</keyword>
<name>A0A8J7TII3_ATRSP</name>
<comment type="caution">
    <text evidence="1">The sequence shown here is derived from an EMBL/GenBank/DDBJ whole genome shotgun (WGS) entry which is preliminary data.</text>
</comment>
<sequence>MAVDYGVPLITNFQVVKLFAEAIKHCSELDATSLFHYRQHDVSKQTPPSATGNLSI</sequence>
<evidence type="ECO:0000313" key="1">
    <source>
        <dbReference type="EMBL" id="MBN3324266.1"/>
    </source>
</evidence>
<reference evidence="1" key="1">
    <citation type="journal article" date="2021" name="Cell">
        <title>Tracing the genetic footprints of vertebrate landing in non-teleost ray-finned fishes.</title>
        <authorList>
            <person name="Bi X."/>
            <person name="Wang K."/>
            <person name="Yang L."/>
            <person name="Pan H."/>
            <person name="Jiang H."/>
            <person name="Wei Q."/>
            <person name="Fang M."/>
            <person name="Yu H."/>
            <person name="Zhu C."/>
            <person name="Cai Y."/>
            <person name="He Y."/>
            <person name="Gan X."/>
            <person name="Zeng H."/>
            <person name="Yu D."/>
            <person name="Zhu Y."/>
            <person name="Jiang H."/>
            <person name="Qiu Q."/>
            <person name="Yang H."/>
            <person name="Zhang Y.E."/>
            <person name="Wang W."/>
            <person name="Zhu M."/>
            <person name="He S."/>
            <person name="Zhang G."/>
        </authorList>
    </citation>
    <scope>NUCLEOTIDE SEQUENCE</scope>
    <source>
        <strain evidence="1">Allg_001</strain>
    </source>
</reference>
<gene>
    <name evidence="1" type="primary">Cpsm</name>
    <name evidence="1" type="ORF">GTO95_0009583</name>
</gene>